<dbReference type="Pfam" id="PF04167">
    <property type="entry name" value="DUF402"/>
    <property type="match status" value="1"/>
</dbReference>
<dbReference type="RefSeq" id="WP_212530489.1">
    <property type="nucleotide sequence ID" value="NZ_JAGSOG010000119.1"/>
</dbReference>
<evidence type="ECO:0000313" key="3">
    <source>
        <dbReference type="EMBL" id="MBR7836000.1"/>
    </source>
</evidence>
<keyword evidence="4" id="KW-1185">Reference proteome</keyword>
<dbReference type="PANTHER" id="PTHR39159:SF1">
    <property type="entry name" value="UPF0374 PROTEIN YGAC"/>
    <property type="match status" value="1"/>
</dbReference>
<dbReference type="Proteomes" id="UP000675781">
    <property type="component" value="Unassembled WGS sequence"/>
</dbReference>
<dbReference type="GO" id="GO:0016787">
    <property type="term" value="F:hydrolase activity"/>
    <property type="evidence" value="ECO:0007669"/>
    <property type="project" value="UniProtKB-KW"/>
</dbReference>
<dbReference type="InterPro" id="IPR035930">
    <property type="entry name" value="FomD-like_sf"/>
</dbReference>
<protein>
    <submittedName>
        <fullName evidence="3">DUF402 domain-containing protein</fullName>
    </submittedName>
</protein>
<gene>
    <name evidence="3" type="ORF">KDL01_22180</name>
</gene>
<comment type="caution">
    <text evidence="3">The sequence shown here is derived from an EMBL/GenBank/DDBJ whole genome shotgun (WGS) entry which is preliminary data.</text>
</comment>
<evidence type="ECO:0000256" key="1">
    <source>
        <dbReference type="ARBA" id="ARBA00022801"/>
    </source>
</evidence>
<dbReference type="EMBL" id="JAGSOG010000119">
    <property type="protein sequence ID" value="MBR7836000.1"/>
    <property type="molecule type" value="Genomic_DNA"/>
</dbReference>
<evidence type="ECO:0000259" key="2">
    <source>
        <dbReference type="Pfam" id="PF04167"/>
    </source>
</evidence>
<proteinExistence type="predicted"/>
<dbReference type="SUPFAM" id="SSF159234">
    <property type="entry name" value="FomD-like"/>
    <property type="match status" value="1"/>
</dbReference>
<dbReference type="InterPro" id="IPR007295">
    <property type="entry name" value="DUF402"/>
</dbReference>
<dbReference type="Gene3D" id="2.40.380.10">
    <property type="entry name" value="FomD-like"/>
    <property type="match status" value="1"/>
</dbReference>
<accession>A0A941EP74</accession>
<sequence length="211" mass="23536">MNDVPLLRPGTTAVRRDVFRDRVWTESPMRVLESGPDGVLTALWPGVVVQAAADIAAARRGGEPVMRTAVLEALAAGTWQLAPWVWEINALVTQRSSGRWFTVGRHYGPDGALRAWYVNFERPPLWHATGWDTFDLLVDLVVDPDGTWRWKDEDEYTHGRRLGLIDDVEHRAVQAAREEAIALIESRSGLFGEAAAGPWLPQPAWPDPTLP</sequence>
<keyword evidence="1" id="KW-0378">Hydrolase</keyword>
<name>A0A941EP74_9ACTN</name>
<reference evidence="3" key="1">
    <citation type="submission" date="2021-04" db="EMBL/GenBank/DDBJ databases">
        <title>Genome based classification of Actinospica acidithermotolerans sp. nov., an actinobacterium isolated from an Indonesian hot spring.</title>
        <authorList>
            <person name="Kusuma A.B."/>
            <person name="Putra K.E."/>
            <person name="Nafisah S."/>
            <person name="Loh J."/>
            <person name="Nouioui I."/>
            <person name="Goodfellow M."/>
        </authorList>
    </citation>
    <scope>NUCLEOTIDE SEQUENCE</scope>
    <source>
        <strain evidence="3">CSCA 57</strain>
    </source>
</reference>
<dbReference type="InterPro" id="IPR050212">
    <property type="entry name" value="Ntdp-like"/>
</dbReference>
<dbReference type="PANTHER" id="PTHR39159">
    <property type="match status" value="1"/>
</dbReference>
<dbReference type="AlphaFoldDB" id="A0A941EP74"/>
<organism evidence="3 4">
    <name type="scientific">Actinospica durhamensis</name>
    <dbReference type="NCBI Taxonomy" id="1508375"/>
    <lineage>
        <taxon>Bacteria</taxon>
        <taxon>Bacillati</taxon>
        <taxon>Actinomycetota</taxon>
        <taxon>Actinomycetes</taxon>
        <taxon>Catenulisporales</taxon>
        <taxon>Actinospicaceae</taxon>
        <taxon>Actinospica</taxon>
    </lineage>
</organism>
<evidence type="ECO:0000313" key="4">
    <source>
        <dbReference type="Proteomes" id="UP000675781"/>
    </source>
</evidence>
<feature type="domain" description="DUF402" evidence="2">
    <location>
        <begin position="76"/>
        <end position="187"/>
    </location>
</feature>